<dbReference type="OrthoDB" id="6436761at2759"/>
<keyword evidence="3" id="KW-1185">Reference proteome</keyword>
<comment type="caution">
    <text evidence="2">The sequence shown here is derived from an EMBL/GenBank/DDBJ whole genome shotgun (WGS) entry which is preliminary data.</text>
</comment>
<dbReference type="InterPro" id="IPR029526">
    <property type="entry name" value="PGBD"/>
</dbReference>
<dbReference type="Pfam" id="PF13843">
    <property type="entry name" value="DDE_Tnp_1_7"/>
    <property type="match status" value="1"/>
</dbReference>
<accession>A0A8X6TCA0</accession>
<proteinExistence type="predicted"/>
<protein>
    <submittedName>
        <fullName evidence="2">PiggyBac transposable element-derived protein 1</fullName>
    </submittedName>
</protein>
<evidence type="ECO:0000259" key="1">
    <source>
        <dbReference type="Pfam" id="PF13843"/>
    </source>
</evidence>
<dbReference type="PANTHER" id="PTHR47272:SF1">
    <property type="entry name" value="PIGGYBAC TRANSPOSABLE ELEMENT-DERIVED PROTEIN 3-LIKE"/>
    <property type="match status" value="1"/>
</dbReference>
<reference evidence="2" key="1">
    <citation type="submission" date="2020-08" db="EMBL/GenBank/DDBJ databases">
        <title>Multicomponent nature underlies the extraordinary mechanical properties of spider dragline silk.</title>
        <authorList>
            <person name="Kono N."/>
            <person name="Nakamura H."/>
            <person name="Mori M."/>
            <person name="Yoshida Y."/>
            <person name="Ohtoshi R."/>
            <person name="Malay A.D."/>
            <person name="Moran D.A.P."/>
            <person name="Tomita M."/>
            <person name="Numata K."/>
            <person name="Arakawa K."/>
        </authorList>
    </citation>
    <scope>NUCLEOTIDE SEQUENCE</scope>
</reference>
<organism evidence="2 3">
    <name type="scientific">Nephila pilipes</name>
    <name type="common">Giant wood spider</name>
    <name type="synonym">Nephila maculata</name>
    <dbReference type="NCBI Taxonomy" id="299642"/>
    <lineage>
        <taxon>Eukaryota</taxon>
        <taxon>Metazoa</taxon>
        <taxon>Ecdysozoa</taxon>
        <taxon>Arthropoda</taxon>
        <taxon>Chelicerata</taxon>
        <taxon>Arachnida</taxon>
        <taxon>Araneae</taxon>
        <taxon>Araneomorphae</taxon>
        <taxon>Entelegynae</taxon>
        <taxon>Araneoidea</taxon>
        <taxon>Nephilidae</taxon>
        <taxon>Nephila</taxon>
    </lineage>
</organism>
<dbReference type="PANTHER" id="PTHR47272">
    <property type="entry name" value="DDE_TNP_1_7 DOMAIN-CONTAINING PROTEIN"/>
    <property type="match status" value="1"/>
</dbReference>
<sequence length="259" mass="30602">MNLDTPYQFLKYLWTDEIINNIYEESKRYAIQKNPSKPLTLSENEINQCLCICIFASLVHLPNCRAYWSEELGFDQIKETMSLKKFETIGQYLHFNDNHKHLPRNHSNHDRLHKIRPLYDELNKNFAKVPLERHLSIDEQICSTKVRHYMKQYLPMKSHKWRFKFFVLCGISAHLSKEGIYSLEIINRNRIPNSKIPTEEVFNKMERGHSMEFVGNYNDIEISVTARKDSKTVVMASTFAGEKPLGKVMRCDKKTKNRV</sequence>
<evidence type="ECO:0000313" key="3">
    <source>
        <dbReference type="Proteomes" id="UP000887013"/>
    </source>
</evidence>
<name>A0A8X6TCA0_NEPPI</name>
<dbReference type="AlphaFoldDB" id="A0A8X6TCA0"/>
<dbReference type="EMBL" id="BMAW01101602">
    <property type="protein sequence ID" value="GFT00227.1"/>
    <property type="molecule type" value="Genomic_DNA"/>
</dbReference>
<gene>
    <name evidence="2" type="primary">PGBD1_5</name>
    <name evidence="2" type="ORF">NPIL_541431</name>
</gene>
<dbReference type="Proteomes" id="UP000887013">
    <property type="component" value="Unassembled WGS sequence"/>
</dbReference>
<evidence type="ECO:0000313" key="2">
    <source>
        <dbReference type="EMBL" id="GFT00227.1"/>
    </source>
</evidence>
<feature type="domain" description="PiggyBac transposable element-derived protein" evidence="1">
    <location>
        <begin position="5"/>
        <end position="170"/>
    </location>
</feature>